<accession>A0A4Q4M158</accession>
<evidence type="ECO:0000313" key="2">
    <source>
        <dbReference type="EMBL" id="RYN32793.1"/>
    </source>
</evidence>
<protein>
    <recommendedName>
        <fullName evidence="1">DUF8212 domain-containing protein</fullName>
    </recommendedName>
</protein>
<gene>
    <name evidence="2" type="ORF">AA0114_g12043</name>
</gene>
<dbReference type="PANTHER" id="PTHR10622">
    <property type="entry name" value="HET DOMAIN-CONTAINING PROTEIN"/>
    <property type="match status" value="1"/>
</dbReference>
<dbReference type="AlphaFoldDB" id="A0A4Q4M158"/>
<sequence length="500" mass="56493">MLDDVSTNNVGTELGASRWFTRGWTLQELIAPPEVIFYDRNWIQLGTRQDLAASISKTTLIDEMVLYHGIASFGSRHKPPMQAPRLDQFCIAKKMSWASLRKTTREEDIAYCLLGIFELNMPLLYGEGGRAFVRLQEELMHRTDDDSILAWSLSTEFQSCPNVQTTSYSSARFTNLLAASPKSFRYSMNLERTVGSTIPFSKSNIGLHIHLPTLPIKMRSTRGIVAGLIGLLRCVRSTPDESKQGNMLGILLFPLDPPHARVANRRLARRAYRHQGKDWGTVPVDVGDLIRSKVEAVILMSNGPTLLHDGRAKEQALRGKNECFIVSPSPTLGSMLYHFTHAKSWLSYDCLRSTPSEDIGLKSGSYTFVNHNFSTNVLFMTFENWSEPHHKAFTVAIDLYSGLTGVWDVSLRYVANDNLVSYCWLARQGPEICCYTKGKLVTYYHSNPFSITVKLLETKVIHEWRIHKIDIEVDTEIEVDVPQCSPEADLTEPFSSFQID</sequence>
<dbReference type="Proteomes" id="UP000292402">
    <property type="component" value="Unassembled WGS sequence"/>
</dbReference>
<evidence type="ECO:0000313" key="3">
    <source>
        <dbReference type="Proteomes" id="UP000292402"/>
    </source>
</evidence>
<dbReference type="EMBL" id="PDXA01000071">
    <property type="protein sequence ID" value="RYN32793.1"/>
    <property type="molecule type" value="Genomic_DNA"/>
</dbReference>
<comment type="caution">
    <text evidence="2">The sequence shown here is derived from an EMBL/GenBank/DDBJ whole genome shotgun (WGS) entry which is preliminary data.</text>
</comment>
<reference evidence="3" key="1">
    <citation type="journal article" date="2019" name="bioRxiv">
        <title>Genomics, evolutionary history and diagnostics of the Alternaria alternata species group including apple and Asian pear pathotypes.</title>
        <authorList>
            <person name="Armitage A.D."/>
            <person name="Cockerton H.M."/>
            <person name="Sreenivasaprasad S."/>
            <person name="Woodhall J.W."/>
            <person name="Lane C.R."/>
            <person name="Harrison R.J."/>
            <person name="Clarkson J.P."/>
        </authorList>
    </citation>
    <scope>NUCLEOTIDE SEQUENCE [LARGE SCALE GENOMIC DNA]</scope>
    <source>
        <strain evidence="3">FERA 1082</strain>
    </source>
</reference>
<evidence type="ECO:0000259" key="1">
    <source>
        <dbReference type="Pfam" id="PF26640"/>
    </source>
</evidence>
<feature type="domain" description="DUF8212" evidence="1">
    <location>
        <begin position="130"/>
        <end position="188"/>
    </location>
</feature>
<dbReference type="Pfam" id="PF26640">
    <property type="entry name" value="DUF8212"/>
    <property type="match status" value="1"/>
</dbReference>
<proteinExistence type="predicted"/>
<organism evidence="2 3">
    <name type="scientific">Alternaria tenuissima</name>
    <dbReference type="NCBI Taxonomy" id="119927"/>
    <lineage>
        <taxon>Eukaryota</taxon>
        <taxon>Fungi</taxon>
        <taxon>Dikarya</taxon>
        <taxon>Ascomycota</taxon>
        <taxon>Pezizomycotina</taxon>
        <taxon>Dothideomycetes</taxon>
        <taxon>Pleosporomycetidae</taxon>
        <taxon>Pleosporales</taxon>
        <taxon>Pleosporineae</taxon>
        <taxon>Pleosporaceae</taxon>
        <taxon>Alternaria</taxon>
        <taxon>Alternaria sect. Alternaria</taxon>
        <taxon>Alternaria alternata complex</taxon>
    </lineage>
</organism>
<dbReference type="InterPro" id="IPR058525">
    <property type="entry name" value="DUF8212"/>
</dbReference>
<name>A0A4Q4M158_9PLEO</name>
<dbReference type="PANTHER" id="PTHR10622:SF10">
    <property type="entry name" value="HET DOMAIN-CONTAINING PROTEIN"/>
    <property type="match status" value="1"/>
</dbReference>